<feature type="transmembrane region" description="Helical" evidence="1">
    <location>
        <begin position="304"/>
        <end position="325"/>
    </location>
</feature>
<evidence type="ECO:0000313" key="3">
    <source>
        <dbReference type="Proteomes" id="UP000199512"/>
    </source>
</evidence>
<feature type="transmembrane region" description="Helical" evidence="1">
    <location>
        <begin position="368"/>
        <end position="391"/>
    </location>
</feature>
<organism evidence="2 3">
    <name type="scientific">Peptostreptococcus russellii</name>
    <dbReference type="NCBI Taxonomy" id="215200"/>
    <lineage>
        <taxon>Bacteria</taxon>
        <taxon>Bacillati</taxon>
        <taxon>Bacillota</taxon>
        <taxon>Clostridia</taxon>
        <taxon>Peptostreptococcales</taxon>
        <taxon>Peptostreptococcaceae</taxon>
        <taxon>Peptostreptococcus</taxon>
    </lineage>
</organism>
<dbReference type="AlphaFoldDB" id="A0A1H8F9G7"/>
<dbReference type="Proteomes" id="UP000199512">
    <property type="component" value="Unassembled WGS sequence"/>
</dbReference>
<keyword evidence="1" id="KW-0812">Transmembrane</keyword>
<gene>
    <name evidence="2" type="ORF">SAMN05216454_10244</name>
</gene>
<dbReference type="RefSeq" id="WP_091973853.1">
    <property type="nucleotide sequence ID" value="NZ_CAUWDX010000051.1"/>
</dbReference>
<feature type="transmembrane region" description="Helical" evidence="1">
    <location>
        <begin position="157"/>
        <end position="176"/>
    </location>
</feature>
<keyword evidence="1" id="KW-1133">Transmembrane helix</keyword>
<feature type="transmembrane region" description="Helical" evidence="1">
    <location>
        <begin position="12"/>
        <end position="33"/>
    </location>
</feature>
<evidence type="ECO:0000256" key="1">
    <source>
        <dbReference type="SAM" id="Phobius"/>
    </source>
</evidence>
<keyword evidence="3" id="KW-1185">Reference proteome</keyword>
<evidence type="ECO:0000313" key="2">
    <source>
        <dbReference type="EMBL" id="SEN28382.1"/>
    </source>
</evidence>
<evidence type="ECO:0008006" key="4">
    <source>
        <dbReference type="Google" id="ProtNLM"/>
    </source>
</evidence>
<protein>
    <recommendedName>
        <fullName evidence="4">Transporter gate domain protein</fullName>
    </recommendedName>
</protein>
<accession>A0A1H8F9G7</accession>
<dbReference type="EMBL" id="FODF01000002">
    <property type="protein sequence ID" value="SEN28382.1"/>
    <property type="molecule type" value="Genomic_DNA"/>
</dbReference>
<feature type="transmembrane region" description="Helical" evidence="1">
    <location>
        <begin position="53"/>
        <end position="79"/>
    </location>
</feature>
<keyword evidence="1" id="KW-0472">Membrane</keyword>
<feature type="transmembrane region" description="Helical" evidence="1">
    <location>
        <begin position="242"/>
        <end position="262"/>
    </location>
</feature>
<dbReference type="OrthoDB" id="6189592at2"/>
<reference evidence="2 3" key="1">
    <citation type="submission" date="2016-10" db="EMBL/GenBank/DDBJ databases">
        <authorList>
            <person name="de Groot N.N."/>
        </authorList>
    </citation>
    <scope>NUCLEOTIDE SEQUENCE [LARGE SCALE GENOMIC DNA]</scope>
    <source>
        <strain evidence="2 3">Calf135</strain>
    </source>
</reference>
<proteinExistence type="predicted"/>
<sequence length="392" mass="42075">MDGRKKVKAISMETFVFLVIFIGGFAWVGQIMGVGNMFKTMMNTAHDLLLQTVFLIMAMAVLAGAISGILSEFGAIALINKIFAPLMKPLYGMPGASITGVLATYLSDNPAIISFAKDRTFTQYFKKYQVPALCNLGTSYGMGLILTTFMIAQGKEYIAPALIGNLGAVIGSVVSVRLMTAKTRKYYGAEADDYYKISESDEVDNAEIDTEVIGEVRYVRDGNLFQRVLDALLEGGKNGVDMGMAIIPGVLIVCTLVMMLTFGPSKDGSYTGAAYEGVKLLPYLGEKISFIVKPLFGFKSPEAIAFPVTSLGAVGAAMSMVPNFIQNNIITPNDIAVFTAMGMCWSGYLSTHIGMMDALNSRELASKAIVSHTIGGLVAGIASHFLFVLLIH</sequence>
<feature type="transmembrane region" description="Helical" evidence="1">
    <location>
        <begin position="132"/>
        <end position="151"/>
    </location>
</feature>
<feature type="transmembrane region" description="Helical" evidence="1">
    <location>
        <begin position="337"/>
        <end position="356"/>
    </location>
</feature>
<name>A0A1H8F9G7_9FIRM</name>